<dbReference type="GO" id="GO:0003700">
    <property type="term" value="F:DNA-binding transcription factor activity"/>
    <property type="evidence" value="ECO:0007669"/>
    <property type="project" value="TreeGrafter"/>
</dbReference>
<organism evidence="6 7">
    <name type="scientific">Microvirga subterranea</name>
    <dbReference type="NCBI Taxonomy" id="186651"/>
    <lineage>
        <taxon>Bacteria</taxon>
        <taxon>Pseudomonadati</taxon>
        <taxon>Pseudomonadota</taxon>
        <taxon>Alphaproteobacteria</taxon>
        <taxon>Hyphomicrobiales</taxon>
        <taxon>Methylobacteriaceae</taxon>
        <taxon>Microvirga</taxon>
    </lineage>
</organism>
<gene>
    <name evidence="6" type="ORF">DES45_11167</name>
</gene>
<name>A0A370HHU2_9HYPH</name>
<dbReference type="InterPro" id="IPR014757">
    <property type="entry name" value="Tscrpt_reg_IclR_C"/>
</dbReference>
<keyword evidence="2" id="KW-0238">DNA-binding</keyword>
<dbReference type="RefSeq" id="WP_114772396.1">
    <property type="nucleotide sequence ID" value="NZ_QQBB01000011.1"/>
</dbReference>
<feature type="domain" description="IclR-ED" evidence="5">
    <location>
        <begin position="99"/>
        <end position="283"/>
    </location>
</feature>
<dbReference type="PANTHER" id="PTHR30136">
    <property type="entry name" value="HELIX-TURN-HELIX TRANSCRIPTIONAL REGULATOR, ICLR FAMILY"/>
    <property type="match status" value="1"/>
</dbReference>
<keyword evidence="1" id="KW-0805">Transcription regulation</keyword>
<sequence>MAPRKMIDASAPAEGGGIALAEDVSAGPGREDPLFINSLAKGLGVLKAFDGDWDALGLREIAARSSISMGAAQRITHTLVRLGYLRKDDRTRRYRLSARMLDFAYHYLHASPLYEVAIPFVASARDDCRETVNVAELDGPEVVAVIRMPSQRRMNPTSTIGRRLPAFCTAGGRAQLAWLPQDELADILDRTDFQPRTPRTITDRAEVERRLEIAQREGFALVDEEVNLGEIAVAAPILDGNGRPLAAVGVSTSTAHWTVEAARERLAPVVMETARRISRSLRGWKPF</sequence>
<evidence type="ECO:0000256" key="1">
    <source>
        <dbReference type="ARBA" id="ARBA00023015"/>
    </source>
</evidence>
<dbReference type="GO" id="GO:0045892">
    <property type="term" value="P:negative regulation of DNA-templated transcription"/>
    <property type="evidence" value="ECO:0007669"/>
    <property type="project" value="TreeGrafter"/>
</dbReference>
<dbReference type="Proteomes" id="UP000254925">
    <property type="component" value="Unassembled WGS sequence"/>
</dbReference>
<dbReference type="GO" id="GO:0003677">
    <property type="term" value="F:DNA binding"/>
    <property type="evidence" value="ECO:0007669"/>
    <property type="project" value="UniProtKB-KW"/>
</dbReference>
<protein>
    <submittedName>
        <fullName evidence="6">IclR family transcriptional regulator</fullName>
    </submittedName>
</protein>
<dbReference type="SMART" id="SM00346">
    <property type="entry name" value="HTH_ICLR"/>
    <property type="match status" value="1"/>
</dbReference>
<dbReference type="InterPro" id="IPR050707">
    <property type="entry name" value="HTH_MetabolicPath_Reg"/>
</dbReference>
<dbReference type="AlphaFoldDB" id="A0A370HHU2"/>
<dbReference type="PROSITE" id="PS51078">
    <property type="entry name" value="ICLR_ED"/>
    <property type="match status" value="1"/>
</dbReference>
<reference evidence="6 7" key="1">
    <citation type="submission" date="2018-07" db="EMBL/GenBank/DDBJ databases">
        <title>Genomic Encyclopedia of Type Strains, Phase IV (KMG-IV): sequencing the most valuable type-strain genomes for metagenomic binning, comparative biology and taxonomic classification.</title>
        <authorList>
            <person name="Goeker M."/>
        </authorList>
    </citation>
    <scope>NUCLEOTIDE SEQUENCE [LARGE SCALE GENOMIC DNA]</scope>
    <source>
        <strain evidence="6 7">DSM 14364</strain>
    </source>
</reference>
<dbReference type="OrthoDB" id="6057486at2"/>
<dbReference type="Pfam" id="PF09339">
    <property type="entry name" value="HTH_IclR"/>
    <property type="match status" value="1"/>
</dbReference>
<comment type="caution">
    <text evidence="6">The sequence shown here is derived from an EMBL/GenBank/DDBJ whole genome shotgun (WGS) entry which is preliminary data.</text>
</comment>
<evidence type="ECO:0000256" key="3">
    <source>
        <dbReference type="ARBA" id="ARBA00023163"/>
    </source>
</evidence>
<evidence type="ECO:0000313" key="7">
    <source>
        <dbReference type="Proteomes" id="UP000254925"/>
    </source>
</evidence>
<dbReference type="InterPro" id="IPR036390">
    <property type="entry name" value="WH_DNA-bd_sf"/>
</dbReference>
<feature type="domain" description="HTH iclR-type" evidence="4">
    <location>
        <begin position="36"/>
        <end position="98"/>
    </location>
</feature>
<proteinExistence type="predicted"/>
<dbReference type="InterPro" id="IPR029016">
    <property type="entry name" value="GAF-like_dom_sf"/>
</dbReference>
<evidence type="ECO:0000259" key="5">
    <source>
        <dbReference type="PROSITE" id="PS51078"/>
    </source>
</evidence>
<dbReference type="PANTHER" id="PTHR30136:SF34">
    <property type="entry name" value="TRANSCRIPTIONAL REGULATOR"/>
    <property type="match status" value="1"/>
</dbReference>
<dbReference type="SUPFAM" id="SSF46785">
    <property type="entry name" value="Winged helix' DNA-binding domain"/>
    <property type="match status" value="1"/>
</dbReference>
<accession>A0A370HHU2</accession>
<dbReference type="InterPro" id="IPR036388">
    <property type="entry name" value="WH-like_DNA-bd_sf"/>
</dbReference>
<dbReference type="PROSITE" id="PS51077">
    <property type="entry name" value="HTH_ICLR"/>
    <property type="match status" value="1"/>
</dbReference>
<keyword evidence="3" id="KW-0804">Transcription</keyword>
<keyword evidence="7" id="KW-1185">Reference proteome</keyword>
<dbReference type="EMBL" id="QQBB01000011">
    <property type="protein sequence ID" value="RDI54890.1"/>
    <property type="molecule type" value="Genomic_DNA"/>
</dbReference>
<dbReference type="Gene3D" id="1.10.10.10">
    <property type="entry name" value="Winged helix-like DNA-binding domain superfamily/Winged helix DNA-binding domain"/>
    <property type="match status" value="1"/>
</dbReference>
<evidence type="ECO:0000256" key="2">
    <source>
        <dbReference type="ARBA" id="ARBA00023125"/>
    </source>
</evidence>
<dbReference type="Gene3D" id="3.30.450.40">
    <property type="match status" value="1"/>
</dbReference>
<evidence type="ECO:0000259" key="4">
    <source>
        <dbReference type="PROSITE" id="PS51077"/>
    </source>
</evidence>
<dbReference type="SUPFAM" id="SSF55781">
    <property type="entry name" value="GAF domain-like"/>
    <property type="match status" value="1"/>
</dbReference>
<dbReference type="Pfam" id="PF01614">
    <property type="entry name" value="IclR_C"/>
    <property type="match status" value="1"/>
</dbReference>
<dbReference type="InterPro" id="IPR005471">
    <property type="entry name" value="Tscrpt_reg_IclR_N"/>
</dbReference>
<evidence type="ECO:0000313" key="6">
    <source>
        <dbReference type="EMBL" id="RDI54890.1"/>
    </source>
</evidence>